<dbReference type="AlphaFoldDB" id="U6KY30"/>
<dbReference type="VEuPathDB" id="ToxoDB:ETH_00022285"/>
<dbReference type="EMBL" id="HG675676">
    <property type="protein sequence ID" value="CDJ41853.1"/>
    <property type="molecule type" value="Genomic_DNA"/>
</dbReference>
<keyword evidence="2" id="KW-1185">Reference proteome</keyword>
<dbReference type="OMA" id="PHAGEND"/>
<dbReference type="GeneID" id="25253569"/>
<reference evidence="1" key="2">
    <citation type="submission" date="2013-10" db="EMBL/GenBank/DDBJ databases">
        <authorList>
            <person name="Aslett M."/>
        </authorList>
    </citation>
    <scope>NUCLEOTIDE SEQUENCE [LARGE SCALE GENOMIC DNA]</scope>
    <source>
        <strain evidence="1">Houghton</strain>
    </source>
</reference>
<dbReference type="OrthoDB" id="10612564at2759"/>
<evidence type="ECO:0000313" key="1">
    <source>
        <dbReference type="EMBL" id="CDJ41853.1"/>
    </source>
</evidence>
<accession>U6KY30</accession>
<protein>
    <submittedName>
        <fullName evidence="1">Uncharacterized protein</fullName>
    </submittedName>
</protein>
<gene>
    <name evidence="1" type="ORF">ETH_00022285</name>
</gene>
<reference evidence="1" key="1">
    <citation type="submission" date="2013-10" db="EMBL/GenBank/DDBJ databases">
        <title>Genomic analysis of the causative agents of coccidiosis in chickens.</title>
        <authorList>
            <person name="Reid A.J."/>
            <person name="Blake D."/>
            <person name="Billington K."/>
            <person name="Browne H."/>
            <person name="Dunn M."/>
            <person name="Hung S."/>
            <person name="Kawahara F."/>
            <person name="Miranda-Saavedra D."/>
            <person name="Mourier T."/>
            <person name="Nagra H."/>
            <person name="Otto T.D."/>
            <person name="Rawlings N."/>
            <person name="Sanchez A."/>
            <person name="Sanders M."/>
            <person name="Subramaniam C."/>
            <person name="Tay Y."/>
            <person name="Dear P."/>
            <person name="Doerig C."/>
            <person name="Gruber A."/>
            <person name="Parkinson J."/>
            <person name="Shirley M."/>
            <person name="Wan K.L."/>
            <person name="Berriman M."/>
            <person name="Tomley F."/>
            <person name="Pain A."/>
        </authorList>
    </citation>
    <scope>NUCLEOTIDE SEQUENCE [LARGE SCALE GENOMIC DNA]</scope>
    <source>
        <strain evidence="1">Houghton</strain>
    </source>
</reference>
<evidence type="ECO:0000313" key="2">
    <source>
        <dbReference type="Proteomes" id="UP000030747"/>
    </source>
</evidence>
<dbReference type="VEuPathDB" id="ToxoDB:ETH2_1431400"/>
<dbReference type="Proteomes" id="UP000030747">
    <property type="component" value="Unassembled WGS sequence"/>
</dbReference>
<dbReference type="Pfam" id="PF11054">
    <property type="entry name" value="Surface_antigen"/>
    <property type="match status" value="1"/>
</dbReference>
<sequence length="135" mass="14930">MWNPHAGENDVISRDCLRLSCCADSQECVDAVNAVRSAEDLNLALFTAAKTEEDEVEEKSAAEATAYENALYALTCEQINKSTIEPVASDVQWFNFLSGRGQVHANLLFQTRWNSDEAVTFWQTGLEQLGSVNVP</sequence>
<dbReference type="InterPro" id="IPR021288">
    <property type="entry name" value="Surface_antigen"/>
</dbReference>
<name>U6KY30_EIMTE</name>
<organism evidence="1 2">
    <name type="scientific">Eimeria tenella</name>
    <name type="common">Coccidian parasite</name>
    <dbReference type="NCBI Taxonomy" id="5802"/>
    <lineage>
        <taxon>Eukaryota</taxon>
        <taxon>Sar</taxon>
        <taxon>Alveolata</taxon>
        <taxon>Apicomplexa</taxon>
        <taxon>Conoidasida</taxon>
        <taxon>Coccidia</taxon>
        <taxon>Eucoccidiorida</taxon>
        <taxon>Eimeriorina</taxon>
        <taxon>Eimeriidae</taxon>
        <taxon>Eimeria</taxon>
    </lineage>
</organism>
<proteinExistence type="predicted"/>
<dbReference type="RefSeq" id="XP_013232603.1">
    <property type="nucleotide sequence ID" value="XM_013377149.1"/>
</dbReference>